<keyword evidence="3" id="KW-1185">Reference proteome</keyword>
<protein>
    <submittedName>
        <fullName evidence="2">Alpha/beta fold hydrolase</fullName>
    </submittedName>
</protein>
<dbReference type="PANTHER" id="PTHR43798:SF33">
    <property type="entry name" value="HYDROLASE, PUTATIVE (AFU_ORTHOLOGUE AFUA_2G14860)-RELATED"/>
    <property type="match status" value="1"/>
</dbReference>
<dbReference type="SUPFAM" id="SSF53474">
    <property type="entry name" value="alpha/beta-Hydrolases"/>
    <property type="match status" value="1"/>
</dbReference>
<dbReference type="InterPro" id="IPR029058">
    <property type="entry name" value="AB_hydrolase_fold"/>
</dbReference>
<dbReference type="PRINTS" id="PR00111">
    <property type="entry name" value="ABHYDROLASE"/>
</dbReference>
<dbReference type="Pfam" id="PF00561">
    <property type="entry name" value="Abhydrolase_1"/>
    <property type="match status" value="1"/>
</dbReference>
<gene>
    <name evidence="2" type="ORF">ACFQ07_06405</name>
</gene>
<reference evidence="3" key="1">
    <citation type="journal article" date="2019" name="Int. J. Syst. Evol. Microbiol.">
        <title>The Global Catalogue of Microorganisms (GCM) 10K type strain sequencing project: providing services to taxonomists for standard genome sequencing and annotation.</title>
        <authorList>
            <consortium name="The Broad Institute Genomics Platform"/>
            <consortium name="The Broad Institute Genome Sequencing Center for Infectious Disease"/>
            <person name="Wu L."/>
            <person name="Ma J."/>
        </authorList>
    </citation>
    <scope>NUCLEOTIDE SEQUENCE [LARGE SCALE GENOMIC DNA]</scope>
    <source>
        <strain evidence="3">JCM 31696</strain>
    </source>
</reference>
<organism evidence="2 3">
    <name type="scientific">Actinomadura adrarensis</name>
    <dbReference type="NCBI Taxonomy" id="1819600"/>
    <lineage>
        <taxon>Bacteria</taxon>
        <taxon>Bacillati</taxon>
        <taxon>Actinomycetota</taxon>
        <taxon>Actinomycetes</taxon>
        <taxon>Streptosporangiales</taxon>
        <taxon>Thermomonosporaceae</taxon>
        <taxon>Actinomadura</taxon>
    </lineage>
</organism>
<dbReference type="PANTHER" id="PTHR43798">
    <property type="entry name" value="MONOACYLGLYCEROL LIPASE"/>
    <property type="match status" value="1"/>
</dbReference>
<feature type="domain" description="AB hydrolase-1" evidence="1">
    <location>
        <begin position="14"/>
        <end position="111"/>
    </location>
</feature>
<comment type="caution">
    <text evidence="2">The sequence shown here is derived from an EMBL/GenBank/DDBJ whole genome shotgun (WGS) entry which is preliminary data.</text>
</comment>
<evidence type="ECO:0000313" key="3">
    <source>
        <dbReference type="Proteomes" id="UP001597083"/>
    </source>
</evidence>
<accession>A0ABW3CC05</accession>
<dbReference type="EMBL" id="JBHTIR010000833">
    <property type="protein sequence ID" value="MFD0851843.1"/>
    <property type="molecule type" value="Genomic_DNA"/>
</dbReference>
<sequence length="113" mass="11562">MSSLAFTRAGAGAPLVLLHGLGGSRHAWDPVVPLLAERFDVLAVDLPGFGESEPLPADVEPSPKAFAESLAGFLQELGVTAPHIAGNSHGAWVGLEFAAVRRVASLSLLSPAG</sequence>
<name>A0ABW3CC05_9ACTN</name>
<proteinExistence type="predicted"/>
<dbReference type="InterPro" id="IPR000073">
    <property type="entry name" value="AB_hydrolase_1"/>
</dbReference>
<keyword evidence="2" id="KW-0378">Hydrolase</keyword>
<feature type="non-terminal residue" evidence="2">
    <location>
        <position position="113"/>
    </location>
</feature>
<dbReference type="Proteomes" id="UP001597083">
    <property type="component" value="Unassembled WGS sequence"/>
</dbReference>
<dbReference type="InterPro" id="IPR050266">
    <property type="entry name" value="AB_hydrolase_sf"/>
</dbReference>
<evidence type="ECO:0000313" key="2">
    <source>
        <dbReference type="EMBL" id="MFD0851843.1"/>
    </source>
</evidence>
<dbReference type="GO" id="GO:0016787">
    <property type="term" value="F:hydrolase activity"/>
    <property type="evidence" value="ECO:0007669"/>
    <property type="project" value="UniProtKB-KW"/>
</dbReference>
<dbReference type="Gene3D" id="3.40.50.1820">
    <property type="entry name" value="alpha/beta hydrolase"/>
    <property type="match status" value="1"/>
</dbReference>
<evidence type="ECO:0000259" key="1">
    <source>
        <dbReference type="Pfam" id="PF00561"/>
    </source>
</evidence>